<evidence type="ECO:0000256" key="1">
    <source>
        <dbReference type="ARBA" id="ARBA00022723"/>
    </source>
</evidence>
<comment type="caution">
    <text evidence="3">The sequence shown here is derived from an EMBL/GenBank/DDBJ whole genome shotgun (WGS) entry which is preliminary data.</text>
</comment>
<sequence length="128" mass="14404">MLGVWEFRSKSREERDRSVVKGGCRGYMFAMEVTQELETWPEQQSHGRKWVEEDDDMGGAVACTASSVSEGNESECEMINKASNWCLNSQEQHGIGSSSTRTGALFGMRTPAPFHQQEVRVMALAYIY</sequence>
<evidence type="ECO:0000256" key="2">
    <source>
        <dbReference type="ARBA" id="ARBA00022801"/>
    </source>
</evidence>
<evidence type="ECO:0000313" key="4">
    <source>
        <dbReference type="Proteomes" id="UP001370490"/>
    </source>
</evidence>
<dbReference type="GO" id="GO:0046872">
    <property type="term" value="F:metal ion binding"/>
    <property type="evidence" value="ECO:0007669"/>
    <property type="project" value="UniProtKB-KW"/>
</dbReference>
<protein>
    <submittedName>
        <fullName evidence="3">Uncharacterized protein</fullName>
    </submittedName>
</protein>
<dbReference type="Gene3D" id="3.90.79.10">
    <property type="entry name" value="Nucleoside Triphosphate Pyrophosphohydrolase"/>
    <property type="match status" value="1"/>
</dbReference>
<gene>
    <name evidence="3" type="ORF">RJ641_022498</name>
</gene>
<proteinExistence type="predicted"/>
<keyword evidence="1" id="KW-0479">Metal-binding</keyword>
<keyword evidence="4" id="KW-1185">Reference proteome</keyword>
<keyword evidence="2" id="KW-0378">Hydrolase</keyword>
<organism evidence="3 4">
    <name type="scientific">Dillenia turbinata</name>
    <dbReference type="NCBI Taxonomy" id="194707"/>
    <lineage>
        <taxon>Eukaryota</taxon>
        <taxon>Viridiplantae</taxon>
        <taxon>Streptophyta</taxon>
        <taxon>Embryophyta</taxon>
        <taxon>Tracheophyta</taxon>
        <taxon>Spermatophyta</taxon>
        <taxon>Magnoliopsida</taxon>
        <taxon>eudicotyledons</taxon>
        <taxon>Gunneridae</taxon>
        <taxon>Pentapetalae</taxon>
        <taxon>Dilleniales</taxon>
        <taxon>Dilleniaceae</taxon>
        <taxon>Dillenia</taxon>
    </lineage>
</organism>
<reference evidence="3 4" key="1">
    <citation type="submission" date="2023-12" db="EMBL/GenBank/DDBJ databases">
        <title>A high-quality genome assembly for Dillenia turbinata (Dilleniales).</title>
        <authorList>
            <person name="Chanderbali A."/>
        </authorList>
    </citation>
    <scope>NUCLEOTIDE SEQUENCE [LARGE SCALE GENOMIC DNA]</scope>
    <source>
        <strain evidence="3">LSX21</strain>
        <tissue evidence="3">Leaf</tissue>
    </source>
</reference>
<dbReference type="PANTHER" id="PTHR12629">
    <property type="entry name" value="DIPHOSPHOINOSITOL POLYPHOSPHATE PHOSPHOHYDROLASE"/>
    <property type="match status" value="1"/>
</dbReference>
<dbReference type="PANTHER" id="PTHR12629:SF71">
    <property type="entry name" value="HYDROLASE 13, MITOCHONDRIAL, PUTATIVE, EXPRESSED-RELATED"/>
    <property type="match status" value="1"/>
</dbReference>
<dbReference type="GO" id="GO:0016787">
    <property type="term" value="F:hydrolase activity"/>
    <property type="evidence" value="ECO:0007669"/>
    <property type="project" value="UniProtKB-KW"/>
</dbReference>
<accession>A0AAN8UMN9</accession>
<dbReference type="GO" id="GO:0005634">
    <property type="term" value="C:nucleus"/>
    <property type="evidence" value="ECO:0007669"/>
    <property type="project" value="TreeGrafter"/>
</dbReference>
<dbReference type="GO" id="GO:0005737">
    <property type="term" value="C:cytoplasm"/>
    <property type="evidence" value="ECO:0007669"/>
    <property type="project" value="TreeGrafter"/>
</dbReference>
<dbReference type="EMBL" id="JBAMMX010000027">
    <property type="protein sequence ID" value="KAK6912897.1"/>
    <property type="molecule type" value="Genomic_DNA"/>
</dbReference>
<evidence type="ECO:0000313" key="3">
    <source>
        <dbReference type="EMBL" id="KAK6912897.1"/>
    </source>
</evidence>
<dbReference type="AlphaFoldDB" id="A0AAN8UMN9"/>
<name>A0AAN8UMN9_9MAGN</name>
<dbReference type="Proteomes" id="UP001370490">
    <property type="component" value="Unassembled WGS sequence"/>
</dbReference>